<dbReference type="AlphaFoldDB" id="A0A3P9A9U7"/>
<protein>
    <recommendedName>
        <fullName evidence="2">PARP catalytic domain-containing protein</fullName>
    </recommendedName>
</protein>
<dbReference type="GeneID" id="105007797"/>
<dbReference type="GeneTree" id="ENSGT00940000163496"/>
<sequence>MEEVTFSGWTAVEEKKLHSGEKPTNEKVYTMYHGTNLKNAQDIITNGFKRSSDGLLGPGIYVSRNIEKAKCYPLTADKKDKIVFKLKVRVGKVKKIDTDNHPLQKSWHQNGYDSCWVPPKCGMNAIKSGREEDCVWDPTRIVVVDVACCMDDKTRWDIRKQLRKIAGAKNHCAKEWCSLCQQNTVDVGSHPILSCWTCAQQICPFQKKHVCHK</sequence>
<keyword evidence="4" id="KW-1185">Reference proteome</keyword>
<dbReference type="Bgee" id="ENSELUG00000017166">
    <property type="expression patterns" value="Expressed in ovary and 14 other cell types or tissues"/>
</dbReference>
<dbReference type="GO" id="GO:0005737">
    <property type="term" value="C:cytoplasm"/>
    <property type="evidence" value="ECO:0007669"/>
    <property type="project" value="TreeGrafter"/>
</dbReference>
<dbReference type="Ensembl" id="ENSELUT00000027077.3">
    <property type="protein sequence ID" value="ENSELUP00000037500.3"/>
    <property type="gene ID" value="ENSELUG00000017166.3"/>
</dbReference>
<dbReference type="InterPro" id="IPR012317">
    <property type="entry name" value="Poly(ADP-ribose)pol_cat_dom"/>
</dbReference>
<reference evidence="3" key="2">
    <citation type="submission" date="2020-02" db="EMBL/GenBank/DDBJ databases">
        <title>Esox lucius (northern pike) genome, fEsoLuc1, primary haplotype.</title>
        <authorList>
            <person name="Myers G."/>
            <person name="Karagic N."/>
            <person name="Meyer A."/>
            <person name="Pippel M."/>
            <person name="Reichard M."/>
            <person name="Winkler S."/>
            <person name="Tracey A."/>
            <person name="Sims Y."/>
            <person name="Howe K."/>
            <person name="Rhie A."/>
            <person name="Formenti G."/>
            <person name="Durbin R."/>
            <person name="Fedrigo O."/>
            <person name="Jarvis E.D."/>
        </authorList>
    </citation>
    <scope>NUCLEOTIDE SEQUENCE [LARGE SCALE GENOMIC DNA]</scope>
</reference>
<dbReference type="FunCoup" id="A0A3P9A9U7">
    <property type="interactions" value="1"/>
</dbReference>
<dbReference type="PANTHER" id="PTHR36542:SF7">
    <property type="entry name" value="GIG2-LIKE PROTEIN DREO"/>
    <property type="match status" value="1"/>
</dbReference>
<evidence type="ECO:0000313" key="3">
    <source>
        <dbReference type="Ensembl" id="ENSELUP00000037500.3"/>
    </source>
</evidence>
<dbReference type="SUPFAM" id="SSF56399">
    <property type="entry name" value="ADP-ribosylation"/>
    <property type="match status" value="1"/>
</dbReference>
<reference evidence="3" key="3">
    <citation type="submission" date="2025-08" db="UniProtKB">
        <authorList>
            <consortium name="Ensembl"/>
        </authorList>
    </citation>
    <scope>IDENTIFICATION</scope>
</reference>
<comment type="similarity">
    <text evidence="1">Belongs to the ARTD/PARP family.</text>
</comment>
<evidence type="ECO:0000259" key="2">
    <source>
        <dbReference type="Pfam" id="PF00644"/>
    </source>
</evidence>
<dbReference type="InParanoid" id="A0A3P9A9U7"/>
<accession>A0A3P9A9U7</accession>
<name>A0A3P9A9U7_ESOLU</name>
<evidence type="ECO:0000256" key="1">
    <source>
        <dbReference type="ARBA" id="ARBA00024347"/>
    </source>
</evidence>
<dbReference type="RefSeq" id="XP_010865156.1">
    <property type="nucleotide sequence ID" value="XM_010866854.4"/>
</dbReference>
<dbReference type="OMA" id="YHGTHIN"/>
<evidence type="ECO:0000313" key="4">
    <source>
        <dbReference type="Proteomes" id="UP000265140"/>
    </source>
</evidence>
<reference evidence="3" key="4">
    <citation type="submission" date="2025-09" db="UniProtKB">
        <authorList>
            <consortium name="Ensembl"/>
        </authorList>
    </citation>
    <scope>IDENTIFICATION</scope>
</reference>
<dbReference type="Proteomes" id="UP000265140">
    <property type="component" value="Chromosome 7"/>
</dbReference>
<dbReference type="KEGG" id="els:105007797"/>
<feature type="domain" description="PARP catalytic" evidence="2">
    <location>
        <begin position="18"/>
        <end position="106"/>
    </location>
</feature>
<dbReference type="GO" id="GO:0003950">
    <property type="term" value="F:NAD+ poly-ADP-ribosyltransferase activity"/>
    <property type="evidence" value="ECO:0007669"/>
    <property type="project" value="InterPro"/>
</dbReference>
<dbReference type="Pfam" id="PF00644">
    <property type="entry name" value="PARP"/>
    <property type="match status" value="1"/>
</dbReference>
<dbReference type="Gene3D" id="3.90.175.10">
    <property type="entry name" value="Diphtheria Toxin, domain 1"/>
    <property type="match status" value="1"/>
</dbReference>
<dbReference type="CTD" id="566020"/>
<organism evidence="3 4">
    <name type="scientific">Esox lucius</name>
    <name type="common">Northern pike</name>
    <dbReference type="NCBI Taxonomy" id="8010"/>
    <lineage>
        <taxon>Eukaryota</taxon>
        <taxon>Metazoa</taxon>
        <taxon>Chordata</taxon>
        <taxon>Craniata</taxon>
        <taxon>Vertebrata</taxon>
        <taxon>Euteleostomi</taxon>
        <taxon>Actinopterygii</taxon>
        <taxon>Neopterygii</taxon>
        <taxon>Teleostei</taxon>
        <taxon>Protacanthopterygii</taxon>
        <taxon>Esociformes</taxon>
        <taxon>Esocidae</taxon>
        <taxon>Esox</taxon>
    </lineage>
</organism>
<dbReference type="PANTHER" id="PTHR36542">
    <property type="entry name" value="GIG2-LIKE PROTEIN DRED-RELATED"/>
    <property type="match status" value="1"/>
</dbReference>
<proteinExistence type="inferred from homology"/>
<reference evidence="4" key="1">
    <citation type="journal article" date="2014" name="PLoS ONE">
        <title>The genome and linkage map of the northern pike (Esox lucius): conserved synteny revealed between the salmonid sister group and the Neoteleostei.</title>
        <authorList>
            <person name="Rondeau E.B."/>
            <person name="Minkley D.R."/>
            <person name="Leong J.S."/>
            <person name="Messmer A.M."/>
            <person name="Jantzen J.R."/>
            <person name="von Schalburg K.R."/>
            <person name="Lemon C."/>
            <person name="Bird N.H."/>
            <person name="Koop B.F."/>
        </authorList>
    </citation>
    <scope>NUCLEOTIDE SEQUENCE</scope>
</reference>